<dbReference type="AlphaFoldDB" id="A0A819SHC9"/>
<organism evidence="1 2">
    <name type="scientific">Rotaria sordida</name>
    <dbReference type="NCBI Taxonomy" id="392033"/>
    <lineage>
        <taxon>Eukaryota</taxon>
        <taxon>Metazoa</taxon>
        <taxon>Spiralia</taxon>
        <taxon>Gnathifera</taxon>
        <taxon>Rotifera</taxon>
        <taxon>Eurotatoria</taxon>
        <taxon>Bdelloidea</taxon>
        <taxon>Philodinida</taxon>
        <taxon>Philodinidae</taxon>
        <taxon>Rotaria</taxon>
    </lineage>
</organism>
<evidence type="ECO:0000313" key="1">
    <source>
        <dbReference type="EMBL" id="CAF4059579.1"/>
    </source>
</evidence>
<dbReference type="Proteomes" id="UP000663874">
    <property type="component" value="Unassembled WGS sequence"/>
</dbReference>
<name>A0A819SHC9_9BILA</name>
<proteinExistence type="predicted"/>
<protein>
    <submittedName>
        <fullName evidence="1">Uncharacterized protein</fullName>
    </submittedName>
</protein>
<gene>
    <name evidence="1" type="ORF">FNK824_LOCUS29179</name>
</gene>
<accession>A0A819SHC9</accession>
<feature type="non-terminal residue" evidence="1">
    <location>
        <position position="1"/>
    </location>
</feature>
<dbReference type="EMBL" id="CAJOBE010008362">
    <property type="protein sequence ID" value="CAF4059579.1"/>
    <property type="molecule type" value="Genomic_DNA"/>
</dbReference>
<evidence type="ECO:0000313" key="2">
    <source>
        <dbReference type="Proteomes" id="UP000663874"/>
    </source>
</evidence>
<comment type="caution">
    <text evidence="1">The sequence shown here is derived from an EMBL/GenBank/DDBJ whole genome shotgun (WGS) entry which is preliminary data.</text>
</comment>
<reference evidence="1" key="1">
    <citation type="submission" date="2021-02" db="EMBL/GenBank/DDBJ databases">
        <authorList>
            <person name="Nowell W R."/>
        </authorList>
    </citation>
    <scope>NUCLEOTIDE SEQUENCE</scope>
</reference>
<sequence length="459" mass="52469">DNVLSDMVKRKLLHVGHQNKPFFETGRLSTVNTYLKYIPTPDDQQRFQDDLFSLYGVHYEDYVKQFQRAPLLPSACHLTNYDLQFLRQPQYSNIIDDEINHQFNESSDEISIVQQYVKRNKKEVAGGNLETENDQLKFNKNYLIQRSTTIDTNVPQCGTTKEDHASGIIEAMFPDDNILDTQSLLLSRNLDFHDDKNNSPSTAHKYKSASNDVDILGVGINCNNINALSSVNKDFDYDLTENSQSGETIESEKLKNIEITEQIEESSQEKINESEKVTIILQTANYRSIAGKILLIPSVILTKGLISLFIKVTANNINEALNYLLNKKLLIVDKYIQSERRQFEGYLKFVPDIIDDKTNKYLLQRNLIDVNVNVNSYLNSLRTLQYAFGTQCSTNLLIEKLQNAPYDQLNINLVPKYTFQNIQVDENASLSNQKSTIGDEMRKKMITNSQSSSQQPSSN</sequence>